<dbReference type="AlphaFoldDB" id="A0A2P7B8E2"/>
<evidence type="ECO:0000313" key="3">
    <source>
        <dbReference type="EMBL" id="PSH62726.1"/>
    </source>
</evidence>
<dbReference type="Pfam" id="PF00175">
    <property type="entry name" value="NAD_binding_1"/>
    <property type="match status" value="1"/>
</dbReference>
<dbReference type="InterPro" id="IPR039261">
    <property type="entry name" value="FNR_nucleotide-bd"/>
</dbReference>
<evidence type="ECO:0000256" key="1">
    <source>
        <dbReference type="SAM" id="MobiDB-lite"/>
    </source>
</evidence>
<feature type="domain" description="Oxidoreductase FAD/NAD(P)-binding" evidence="2">
    <location>
        <begin position="37"/>
        <end position="115"/>
    </location>
</feature>
<dbReference type="EMBL" id="PGGM01000008">
    <property type="protein sequence ID" value="PSH62726.1"/>
    <property type="molecule type" value="Genomic_DNA"/>
</dbReference>
<comment type="caution">
    <text evidence="3">The sequence shown here is derived from an EMBL/GenBank/DDBJ whole genome shotgun (WGS) entry which is preliminary data.</text>
</comment>
<feature type="region of interest" description="Disordered" evidence="1">
    <location>
        <begin position="1"/>
        <end position="30"/>
    </location>
</feature>
<dbReference type="SUPFAM" id="SSF52343">
    <property type="entry name" value="Ferredoxin reductase-like, C-terminal NADP-linked domain"/>
    <property type="match status" value="1"/>
</dbReference>
<sequence>MIAQTIEATHDQAGTGQDREPQSIQRRKRRHLPETWDNRFDVYFGVRASRDLYMVEDFRELSMLYASPSFVPVWSQQAQAGRRSDQVGAGADEDFNDRDGWKAHLAGPPAMIDATAPLLIRRGVRAADIHAER</sequence>
<dbReference type="GO" id="GO:0016491">
    <property type="term" value="F:oxidoreductase activity"/>
    <property type="evidence" value="ECO:0007669"/>
    <property type="project" value="InterPro"/>
</dbReference>
<reference evidence="4" key="1">
    <citation type="submission" date="2017-11" db="EMBL/GenBank/DDBJ databases">
        <authorList>
            <person name="Kuznetsova I."/>
            <person name="Sazanova A."/>
            <person name="Chirak E."/>
            <person name="Safronova V."/>
            <person name="Willems A."/>
        </authorList>
    </citation>
    <scope>NUCLEOTIDE SEQUENCE [LARGE SCALE GENOMIC DNA]</scope>
    <source>
        <strain evidence="4">CCBAU 03422</strain>
    </source>
</reference>
<name>A0A2P7B8E2_9HYPH</name>
<feature type="region of interest" description="Disordered" evidence="1">
    <location>
        <begin position="82"/>
        <end position="102"/>
    </location>
</feature>
<evidence type="ECO:0000313" key="4">
    <source>
        <dbReference type="Proteomes" id="UP000241764"/>
    </source>
</evidence>
<protein>
    <recommendedName>
        <fullName evidence="2">Oxidoreductase FAD/NAD(P)-binding domain-containing protein</fullName>
    </recommendedName>
</protein>
<proteinExistence type="predicted"/>
<dbReference type="InterPro" id="IPR001433">
    <property type="entry name" value="OxRdtase_FAD/NAD-bd"/>
</dbReference>
<accession>A0A2P7B8E2</accession>
<evidence type="ECO:0000259" key="2">
    <source>
        <dbReference type="Pfam" id="PF00175"/>
    </source>
</evidence>
<dbReference type="Gene3D" id="3.40.50.80">
    <property type="entry name" value="Nucleotide-binding domain of ferredoxin-NADP reductase (FNR) module"/>
    <property type="match status" value="1"/>
</dbReference>
<dbReference type="Proteomes" id="UP000241764">
    <property type="component" value="Unassembled WGS sequence"/>
</dbReference>
<organism evidence="3 4">
    <name type="scientific">Phyllobacterium sophorae</name>
    <dbReference type="NCBI Taxonomy" id="1520277"/>
    <lineage>
        <taxon>Bacteria</taxon>
        <taxon>Pseudomonadati</taxon>
        <taxon>Pseudomonadota</taxon>
        <taxon>Alphaproteobacteria</taxon>
        <taxon>Hyphomicrobiales</taxon>
        <taxon>Phyllobacteriaceae</taxon>
        <taxon>Phyllobacterium</taxon>
    </lineage>
</organism>
<keyword evidence="4" id="KW-1185">Reference proteome</keyword>
<gene>
    <name evidence="3" type="ORF">CU103_17525</name>
</gene>